<dbReference type="Proteomes" id="UP000824533">
    <property type="component" value="Linkage Group LG01"/>
</dbReference>
<reference evidence="1 2" key="1">
    <citation type="journal article" date="2021" name="Front. Genet.">
        <title>Chromosome-Level Genome Assembly Reveals Significant Gene Expansion in the Toll and IMD Signaling Pathways of Dendrolimus kikuchii.</title>
        <authorList>
            <person name="Zhou J."/>
            <person name="Wu P."/>
            <person name="Xiong Z."/>
            <person name="Liu N."/>
            <person name="Zhao N."/>
            <person name="Ji M."/>
            <person name="Qiu Y."/>
            <person name="Yang B."/>
        </authorList>
    </citation>
    <scope>NUCLEOTIDE SEQUENCE [LARGE SCALE GENOMIC DNA]</scope>
    <source>
        <strain evidence="1">Ann1</strain>
    </source>
</reference>
<gene>
    <name evidence="1" type="ORF">K1T71_000162</name>
</gene>
<evidence type="ECO:0000313" key="1">
    <source>
        <dbReference type="EMBL" id="KAJ0183739.1"/>
    </source>
</evidence>
<accession>A0ACC1DID7</accession>
<protein>
    <submittedName>
        <fullName evidence="1">Uncharacterized protein</fullName>
    </submittedName>
</protein>
<organism evidence="1 2">
    <name type="scientific">Dendrolimus kikuchii</name>
    <dbReference type="NCBI Taxonomy" id="765133"/>
    <lineage>
        <taxon>Eukaryota</taxon>
        <taxon>Metazoa</taxon>
        <taxon>Ecdysozoa</taxon>
        <taxon>Arthropoda</taxon>
        <taxon>Hexapoda</taxon>
        <taxon>Insecta</taxon>
        <taxon>Pterygota</taxon>
        <taxon>Neoptera</taxon>
        <taxon>Endopterygota</taxon>
        <taxon>Lepidoptera</taxon>
        <taxon>Glossata</taxon>
        <taxon>Ditrysia</taxon>
        <taxon>Bombycoidea</taxon>
        <taxon>Lasiocampidae</taxon>
        <taxon>Dendrolimus</taxon>
    </lineage>
</organism>
<keyword evidence="2" id="KW-1185">Reference proteome</keyword>
<sequence>MAASLSLYKLREKLFLVFTLLIICVSIIYLYLNHLQENYNSIQWSGERCLSELTSIKYQLNVVTEYKNKIDKLLTETQKAYEADKEKFKDVMESCIAMKQQSSICQNQFEDLQSECKKAKENLNIISKELEKLKTGNN</sequence>
<proteinExistence type="predicted"/>
<name>A0ACC1DID7_9NEOP</name>
<comment type="caution">
    <text evidence="1">The sequence shown here is derived from an EMBL/GenBank/DDBJ whole genome shotgun (WGS) entry which is preliminary data.</text>
</comment>
<evidence type="ECO:0000313" key="2">
    <source>
        <dbReference type="Proteomes" id="UP000824533"/>
    </source>
</evidence>
<dbReference type="EMBL" id="CM034387">
    <property type="protein sequence ID" value="KAJ0183739.1"/>
    <property type="molecule type" value="Genomic_DNA"/>
</dbReference>